<keyword evidence="2" id="KW-1185">Reference proteome</keyword>
<sequence>MSHLIPNTNYSHSVQTFCHKSNLGASQTCMSSVAHTLTTSQGKFIAFVSAEAETDNPQSELRPGIDLLGPVDHLFFYMYDRYGPVNEPSLDNCFVSTVSFTVYASYN</sequence>
<accession>A0A8J5WAC4</accession>
<protein>
    <submittedName>
        <fullName evidence="1">Uncharacterized protein</fullName>
    </submittedName>
</protein>
<proteinExistence type="predicted"/>
<dbReference type="Pfam" id="PF00996">
    <property type="entry name" value="GDI"/>
    <property type="match status" value="1"/>
</dbReference>
<reference evidence="1" key="1">
    <citation type="journal article" date="2021" name="bioRxiv">
        <title>Whole Genome Assembly and Annotation of Northern Wild Rice, Zizania palustris L., Supports a Whole Genome Duplication in the Zizania Genus.</title>
        <authorList>
            <person name="Haas M."/>
            <person name="Kono T."/>
            <person name="Macchietto M."/>
            <person name="Millas R."/>
            <person name="McGilp L."/>
            <person name="Shao M."/>
            <person name="Duquette J."/>
            <person name="Hirsch C.N."/>
            <person name="Kimball J."/>
        </authorList>
    </citation>
    <scope>NUCLEOTIDE SEQUENCE</scope>
    <source>
        <tissue evidence="1">Fresh leaf tissue</tissue>
    </source>
</reference>
<reference evidence="1" key="2">
    <citation type="submission" date="2021-02" db="EMBL/GenBank/DDBJ databases">
        <authorList>
            <person name="Kimball J.A."/>
            <person name="Haas M.W."/>
            <person name="Macchietto M."/>
            <person name="Kono T."/>
            <person name="Duquette J."/>
            <person name="Shao M."/>
        </authorList>
    </citation>
    <scope>NUCLEOTIDE SEQUENCE</scope>
    <source>
        <tissue evidence="1">Fresh leaf tissue</tissue>
    </source>
</reference>
<dbReference type="OrthoDB" id="9446342at2759"/>
<dbReference type="GO" id="GO:0005093">
    <property type="term" value="F:Rab GDP-dissociation inhibitor activity"/>
    <property type="evidence" value="ECO:0007669"/>
    <property type="project" value="TreeGrafter"/>
</dbReference>
<dbReference type="PANTHER" id="PTHR11787">
    <property type="entry name" value="RAB GDP-DISSOCIATION INHIBITOR"/>
    <property type="match status" value="1"/>
</dbReference>
<dbReference type="EMBL" id="JAAALK010000082">
    <property type="protein sequence ID" value="KAG8085595.1"/>
    <property type="molecule type" value="Genomic_DNA"/>
</dbReference>
<dbReference type="GO" id="GO:0005737">
    <property type="term" value="C:cytoplasm"/>
    <property type="evidence" value="ECO:0007669"/>
    <property type="project" value="TreeGrafter"/>
</dbReference>
<dbReference type="InterPro" id="IPR018203">
    <property type="entry name" value="GDP_dissociation_inhibitor"/>
</dbReference>
<organism evidence="1 2">
    <name type="scientific">Zizania palustris</name>
    <name type="common">Northern wild rice</name>
    <dbReference type="NCBI Taxonomy" id="103762"/>
    <lineage>
        <taxon>Eukaryota</taxon>
        <taxon>Viridiplantae</taxon>
        <taxon>Streptophyta</taxon>
        <taxon>Embryophyta</taxon>
        <taxon>Tracheophyta</taxon>
        <taxon>Spermatophyta</taxon>
        <taxon>Magnoliopsida</taxon>
        <taxon>Liliopsida</taxon>
        <taxon>Poales</taxon>
        <taxon>Poaceae</taxon>
        <taxon>BOP clade</taxon>
        <taxon>Oryzoideae</taxon>
        <taxon>Oryzeae</taxon>
        <taxon>Zizaniinae</taxon>
        <taxon>Zizania</taxon>
    </lineage>
</organism>
<evidence type="ECO:0000313" key="1">
    <source>
        <dbReference type="EMBL" id="KAG8085594.1"/>
    </source>
</evidence>
<gene>
    <name evidence="1" type="ORF">GUJ93_ZPchr0010g10595</name>
</gene>
<name>A0A8J5WAC4_ZIZPA</name>
<dbReference type="GO" id="GO:0007264">
    <property type="term" value="P:small GTPase-mediated signal transduction"/>
    <property type="evidence" value="ECO:0007669"/>
    <property type="project" value="InterPro"/>
</dbReference>
<comment type="caution">
    <text evidence="1">The sequence shown here is derived from an EMBL/GenBank/DDBJ whole genome shotgun (WGS) entry which is preliminary data.</text>
</comment>
<dbReference type="AlphaFoldDB" id="A0A8J5WAC4"/>
<dbReference type="PANTHER" id="PTHR11787:SF8">
    <property type="entry name" value="RAB GDP DISSOCIATION INHIBITOR"/>
    <property type="match status" value="1"/>
</dbReference>
<evidence type="ECO:0000313" key="2">
    <source>
        <dbReference type="Proteomes" id="UP000729402"/>
    </source>
</evidence>
<dbReference type="GO" id="GO:0016192">
    <property type="term" value="P:vesicle-mediated transport"/>
    <property type="evidence" value="ECO:0007669"/>
    <property type="project" value="TreeGrafter"/>
</dbReference>
<dbReference type="Proteomes" id="UP000729402">
    <property type="component" value="Unassembled WGS sequence"/>
</dbReference>
<dbReference type="EMBL" id="JAAALK010000082">
    <property type="protein sequence ID" value="KAG8085594.1"/>
    <property type="molecule type" value="Genomic_DNA"/>
</dbReference>